<reference evidence="2" key="1">
    <citation type="journal article" date="2015" name="Nature">
        <title>Complex archaea that bridge the gap between prokaryotes and eukaryotes.</title>
        <authorList>
            <person name="Spang A."/>
            <person name="Saw J.H."/>
            <person name="Jorgensen S.L."/>
            <person name="Zaremba-Niedzwiedzka K."/>
            <person name="Martijn J."/>
            <person name="Lind A.E."/>
            <person name="van Eijk R."/>
            <person name="Schleper C."/>
            <person name="Guy L."/>
            <person name="Ettema T.J."/>
        </authorList>
    </citation>
    <scope>NUCLEOTIDE SEQUENCE</scope>
</reference>
<gene>
    <name evidence="2" type="ORF">LCGC14_1766150</name>
</gene>
<accession>A0A0F9JEM1</accession>
<evidence type="ECO:0000256" key="1">
    <source>
        <dbReference type="SAM" id="MobiDB-lite"/>
    </source>
</evidence>
<protein>
    <submittedName>
        <fullName evidence="2">Uncharacterized protein</fullName>
    </submittedName>
</protein>
<comment type="caution">
    <text evidence="2">The sequence shown here is derived from an EMBL/GenBank/DDBJ whole genome shotgun (WGS) entry which is preliminary data.</text>
</comment>
<proteinExistence type="predicted"/>
<organism evidence="2">
    <name type="scientific">marine sediment metagenome</name>
    <dbReference type="NCBI Taxonomy" id="412755"/>
    <lineage>
        <taxon>unclassified sequences</taxon>
        <taxon>metagenomes</taxon>
        <taxon>ecological metagenomes</taxon>
    </lineage>
</organism>
<dbReference type="AlphaFoldDB" id="A0A0F9JEM1"/>
<dbReference type="EMBL" id="LAZR01016497">
    <property type="protein sequence ID" value="KKM04251.1"/>
    <property type="molecule type" value="Genomic_DNA"/>
</dbReference>
<name>A0A0F9JEM1_9ZZZZ</name>
<feature type="compositionally biased region" description="Basic residues" evidence="1">
    <location>
        <begin position="77"/>
        <end position="86"/>
    </location>
</feature>
<sequence>MAGRGGNQKDFTRPADRGDRMRGLHDNRKEGVGMDYRLMGNYVNEPIQAAASKAKNAGAVRGSGSQKPRKGPEHSRTKGMVKRGKK</sequence>
<evidence type="ECO:0000313" key="2">
    <source>
        <dbReference type="EMBL" id="KKM04251.1"/>
    </source>
</evidence>
<feature type="region of interest" description="Disordered" evidence="1">
    <location>
        <begin position="1"/>
        <end position="31"/>
    </location>
</feature>
<feature type="region of interest" description="Disordered" evidence="1">
    <location>
        <begin position="51"/>
        <end position="86"/>
    </location>
</feature>
<feature type="compositionally biased region" description="Basic and acidic residues" evidence="1">
    <location>
        <begin position="10"/>
        <end position="31"/>
    </location>
</feature>